<evidence type="ECO:0000256" key="4">
    <source>
        <dbReference type="ARBA" id="ARBA00023128"/>
    </source>
</evidence>
<keyword evidence="4" id="KW-0496">Mitochondrion</keyword>
<dbReference type="InterPro" id="IPR038584">
    <property type="entry name" value="Ribosomal_bL33_sf"/>
</dbReference>
<dbReference type="Pfam" id="PF00471">
    <property type="entry name" value="Ribosomal_L33"/>
    <property type="match status" value="1"/>
</dbReference>
<evidence type="ECO:0000256" key="5">
    <source>
        <dbReference type="ARBA" id="ARBA00023274"/>
    </source>
</evidence>
<evidence type="ECO:0000256" key="6">
    <source>
        <dbReference type="ARBA" id="ARBA00035275"/>
    </source>
</evidence>
<dbReference type="PANTHER" id="PTHR47037">
    <property type="entry name" value="39S RIBOSOMAL PROTEIN L33, MITOCHONDRIAL"/>
    <property type="match status" value="1"/>
</dbReference>
<dbReference type="Gene3D" id="2.20.28.120">
    <property type="entry name" value="Ribosomal protein L33"/>
    <property type="match status" value="1"/>
</dbReference>
<dbReference type="GO" id="GO:0003735">
    <property type="term" value="F:structural constituent of ribosome"/>
    <property type="evidence" value="ECO:0007669"/>
    <property type="project" value="InterPro"/>
</dbReference>
<protein>
    <recommendedName>
        <fullName evidence="6">Large ribosomal subunit protein bL33m</fullName>
    </recommendedName>
</protein>
<keyword evidence="3" id="KW-0689">Ribosomal protein</keyword>
<proteinExistence type="inferred from homology"/>
<evidence type="ECO:0000313" key="8">
    <source>
        <dbReference type="Proteomes" id="UP000663831"/>
    </source>
</evidence>
<dbReference type="InterPro" id="IPR011332">
    <property type="entry name" value="Ribosomal_zn-bd"/>
</dbReference>
<dbReference type="Proteomes" id="UP000663831">
    <property type="component" value="Unassembled WGS sequence"/>
</dbReference>
<accession>A0A8H3CVJ9</accession>
<name>A0A8H3CVJ9_9AGAM</name>
<evidence type="ECO:0000256" key="1">
    <source>
        <dbReference type="ARBA" id="ARBA00004173"/>
    </source>
</evidence>
<sequence length="78" mass="8896">MLNDKRRALSIEPSIEPPPLCVMAAKSKAKTILVKLVSTAQTGYFYTTSRPRLGEKLVRMKYDPKVKQHVLFTESKMK</sequence>
<comment type="caution">
    <text evidence="7">The sequence shown here is derived from an EMBL/GenBank/DDBJ whole genome shotgun (WGS) entry which is preliminary data.</text>
</comment>
<dbReference type="InterPro" id="IPR052008">
    <property type="entry name" value="Mitoribosomal_protein_bL33"/>
</dbReference>
<dbReference type="EMBL" id="CAJMWV010004585">
    <property type="protein sequence ID" value="CAE6501473.1"/>
    <property type="molecule type" value="Genomic_DNA"/>
</dbReference>
<dbReference type="GO" id="GO:0005739">
    <property type="term" value="C:mitochondrion"/>
    <property type="evidence" value="ECO:0007669"/>
    <property type="project" value="UniProtKB-SubCell"/>
</dbReference>
<dbReference type="GO" id="GO:0005840">
    <property type="term" value="C:ribosome"/>
    <property type="evidence" value="ECO:0007669"/>
    <property type="project" value="UniProtKB-KW"/>
</dbReference>
<comment type="subcellular location">
    <subcellularLocation>
        <location evidence="1">Mitochondrion</location>
    </subcellularLocation>
</comment>
<comment type="similarity">
    <text evidence="2">Belongs to the bacterial ribosomal protein bL33 family.</text>
</comment>
<organism evidence="7 8">
    <name type="scientific">Rhizoctonia solani</name>
    <dbReference type="NCBI Taxonomy" id="456999"/>
    <lineage>
        <taxon>Eukaryota</taxon>
        <taxon>Fungi</taxon>
        <taxon>Dikarya</taxon>
        <taxon>Basidiomycota</taxon>
        <taxon>Agaricomycotina</taxon>
        <taxon>Agaricomycetes</taxon>
        <taxon>Cantharellales</taxon>
        <taxon>Ceratobasidiaceae</taxon>
        <taxon>Rhizoctonia</taxon>
    </lineage>
</organism>
<evidence type="ECO:0000256" key="2">
    <source>
        <dbReference type="ARBA" id="ARBA00007596"/>
    </source>
</evidence>
<dbReference type="GO" id="GO:1990904">
    <property type="term" value="C:ribonucleoprotein complex"/>
    <property type="evidence" value="ECO:0007669"/>
    <property type="project" value="UniProtKB-KW"/>
</dbReference>
<dbReference type="PANTHER" id="PTHR47037:SF1">
    <property type="entry name" value="LARGE RIBOSOMAL SUBUNIT PROTEIN BL33M"/>
    <property type="match status" value="1"/>
</dbReference>
<dbReference type="SUPFAM" id="SSF57829">
    <property type="entry name" value="Zn-binding ribosomal proteins"/>
    <property type="match status" value="1"/>
</dbReference>
<evidence type="ECO:0000256" key="3">
    <source>
        <dbReference type="ARBA" id="ARBA00022980"/>
    </source>
</evidence>
<dbReference type="InterPro" id="IPR001705">
    <property type="entry name" value="Ribosomal_bL33"/>
</dbReference>
<gene>
    <name evidence="7" type="ORF">RDB_LOCUS119704</name>
</gene>
<dbReference type="GO" id="GO:0006412">
    <property type="term" value="P:translation"/>
    <property type="evidence" value="ECO:0007669"/>
    <property type="project" value="InterPro"/>
</dbReference>
<evidence type="ECO:0000313" key="7">
    <source>
        <dbReference type="EMBL" id="CAE6501473.1"/>
    </source>
</evidence>
<dbReference type="NCBIfam" id="TIGR01023">
    <property type="entry name" value="rpmG_bact"/>
    <property type="match status" value="1"/>
</dbReference>
<reference evidence="7" key="1">
    <citation type="submission" date="2021-01" db="EMBL/GenBank/DDBJ databases">
        <authorList>
            <person name="Kaushik A."/>
        </authorList>
    </citation>
    <scope>NUCLEOTIDE SEQUENCE</scope>
    <source>
        <strain evidence="7">AG3-1AP</strain>
    </source>
</reference>
<keyword evidence="5" id="KW-0687">Ribonucleoprotein</keyword>
<dbReference type="AlphaFoldDB" id="A0A8H3CVJ9"/>